<sequence>MYWIKKLLHLAATTMLLLVILWISFKGALWLASAEQLEERSEEETRSVVHWLPNDKYIAFNFSSSRTRSVRLLSNAIFEGQQVFDEPVNYAIEYQLLDTQGTLLDKHTYHHASKLVLAAQEQQVKQIIEDRKALSVASGQSFYIDVSRYPTASQIKLKLIPEEDTLRGVVVRLHAQTPTDTDDSQQIWLKLPLDWRERMLNYHTLGGNALTAWELTNAVRYDWQKLAPQGIPNIDFVSDILYETLPYNVITYDFSAQQWDLDSFYSAPNLTATFRVKSTEPLHFSANVPLSTLRLTWHDLNQQSAPSELQAVSVGDNLYKIEQVRPGLLTVQSSLPALTQWFQLEQPIAALHSYYYVLTTDTPAMYTVAGGSDVVLDLRGLDTEDSYALVTLYDAQNQAFARHKINLESRISQFDRLITPETLRQTINESEKYYLRLPQSTTKLSISSQSSIAVKLQSRRRDFHYQNVVCEQLCDNPLTDFVEIGAWFAQKATNEFTFTELQQILKVRLFEAPPLPVIKETDYASESLFEQHPISNTALVYSPANYFEPLSEPTPVHFRQIDNIHSINPIEHSTLKPPSVIALMQELPQYIEFNASNNVIDDKVIASAKMADTLFINQGNNRNFIKTRLYKVSRGDVLSMNYRDKHKPLSIVIKPFVYPAAKGEQIPLIINTHLKGQYQAGITNEYTVAAKRYALMPSQNPAFMLHPQSTDIVSYPSITIKIGTDMQTLEKFAISAEDDMWISILEEHSAQPLTPLWWQNENT</sequence>
<dbReference type="EMBL" id="JWIC01000010">
    <property type="protein sequence ID" value="KID54651.1"/>
    <property type="molecule type" value="Genomic_DNA"/>
</dbReference>
<proteinExistence type="predicted"/>
<protein>
    <submittedName>
        <fullName evidence="1">Uncharacterized protein</fullName>
    </submittedName>
</protein>
<dbReference type="Proteomes" id="UP000031327">
    <property type="component" value="Unassembled WGS sequence"/>
</dbReference>
<reference evidence="1 2" key="1">
    <citation type="submission" date="2014-12" db="EMBL/GenBank/DDBJ databases">
        <title>Draft Genome Sequence of Pseudoalteromonas luteoviolacea HI1.</title>
        <authorList>
            <person name="Asahina A.Y."/>
            <person name="Hadfield M.G."/>
        </authorList>
    </citation>
    <scope>NUCLEOTIDE SEQUENCE [LARGE SCALE GENOMIC DNA]</scope>
    <source>
        <strain evidence="1 2">HI1</strain>
    </source>
</reference>
<gene>
    <name evidence="1" type="ORF">JF50_22385</name>
</gene>
<evidence type="ECO:0000313" key="1">
    <source>
        <dbReference type="EMBL" id="KID54651.1"/>
    </source>
</evidence>
<evidence type="ECO:0000313" key="2">
    <source>
        <dbReference type="Proteomes" id="UP000031327"/>
    </source>
</evidence>
<accession>A0A0C1Q257</accession>
<dbReference type="OrthoDB" id="6315401at2"/>
<dbReference type="RefSeq" id="WP_039611551.1">
    <property type="nucleotide sequence ID" value="NZ_JWIC01000010.1"/>
</dbReference>
<name>A0A0C1Q257_9GAMM</name>
<organism evidence="1 2">
    <name type="scientific">Pseudoalteromonas luteoviolacea</name>
    <dbReference type="NCBI Taxonomy" id="43657"/>
    <lineage>
        <taxon>Bacteria</taxon>
        <taxon>Pseudomonadati</taxon>
        <taxon>Pseudomonadota</taxon>
        <taxon>Gammaproteobacteria</taxon>
        <taxon>Alteromonadales</taxon>
        <taxon>Pseudoalteromonadaceae</taxon>
        <taxon>Pseudoalteromonas</taxon>
    </lineage>
</organism>
<comment type="caution">
    <text evidence="1">The sequence shown here is derived from an EMBL/GenBank/DDBJ whole genome shotgun (WGS) entry which is preliminary data.</text>
</comment>
<dbReference type="AlphaFoldDB" id="A0A0C1Q257"/>